<evidence type="ECO:0000256" key="1">
    <source>
        <dbReference type="ARBA" id="ARBA00001933"/>
    </source>
</evidence>
<accession>A0A4R6TXR9</accession>
<dbReference type="GO" id="GO:0003824">
    <property type="term" value="F:catalytic activity"/>
    <property type="evidence" value="ECO:0007669"/>
    <property type="project" value="UniProtKB-ARBA"/>
</dbReference>
<comment type="cofactor">
    <cofactor evidence="1">
        <name>pyridoxal 5'-phosphate</name>
        <dbReference type="ChEBI" id="CHEBI:597326"/>
    </cofactor>
</comment>
<name>A0A4R6TXR9_9BACI</name>
<gene>
    <name evidence="7" type="ORF">EV213_11094</name>
</gene>
<dbReference type="Proteomes" id="UP000295632">
    <property type="component" value="Unassembled WGS sequence"/>
</dbReference>
<dbReference type="PANTHER" id="PTHR43586">
    <property type="entry name" value="CYSTEINE DESULFURASE"/>
    <property type="match status" value="1"/>
</dbReference>
<dbReference type="InterPro" id="IPR016454">
    <property type="entry name" value="Cysteine_dSase"/>
</dbReference>
<dbReference type="OrthoDB" id="9804366at2"/>
<dbReference type="PANTHER" id="PTHR43586:SF4">
    <property type="entry name" value="ISOPENICILLIN N EPIMERASE"/>
    <property type="match status" value="1"/>
</dbReference>
<evidence type="ECO:0000256" key="3">
    <source>
        <dbReference type="ARBA" id="ARBA00012239"/>
    </source>
</evidence>
<proteinExistence type="inferred from homology"/>
<sequence>MSENEVEVPEIREEVSEKEAKVSEIRDQVPEKSLERKEVDFMIYLDHAATSFPKPPAVIEAVTDALTNTAANPGRGSYALARQADTVVDRTRQAVKTFFSMPPSGHVLFFPHATGALNQVIKGFPFEPGDHVITTSLEHNAVRRPLGFLEADGMISVSKVPWQETTDAILEKVEDALRLHTKMLIVTHGSNVTGDIWPIQALGELAEAHGICFVVDASQTAGFLSINMETAGMDFLVAPGHKGLLGPQGTGILLAKSDAYDLLPQQHGGTGDSSESMGLPQEWPGRFESGTMNVAGIAGLYAGLKVLQEHGLDELQREKQTLTTQCVEGLRAMNHVTVYGHRSEQIALPVVLFSIADVDAQEAAMILDQSYEIAVRAGLHCAPDAHKWAKTPAGGGLRASFGWSTSKDDIEALLKAVSDIIQAYHGA</sequence>
<evidence type="ECO:0000256" key="4">
    <source>
        <dbReference type="ARBA" id="ARBA00022898"/>
    </source>
</evidence>
<dbReference type="InterPro" id="IPR015424">
    <property type="entry name" value="PyrdxlP-dep_Trfase"/>
</dbReference>
<dbReference type="NCBIfam" id="TIGR01977">
    <property type="entry name" value="am_tr_V_EF2568"/>
    <property type="match status" value="1"/>
</dbReference>
<dbReference type="SUPFAM" id="SSF53383">
    <property type="entry name" value="PLP-dependent transferases"/>
    <property type="match status" value="1"/>
</dbReference>
<feature type="domain" description="Aminotransferase class V" evidence="6">
    <location>
        <begin position="43"/>
        <end position="413"/>
    </location>
</feature>
<evidence type="ECO:0000256" key="5">
    <source>
        <dbReference type="ARBA" id="ARBA00050776"/>
    </source>
</evidence>
<dbReference type="InterPro" id="IPR015422">
    <property type="entry name" value="PyrdxlP-dep_Trfase_small"/>
</dbReference>
<organism evidence="7 8">
    <name type="scientific">Aureibacillus halotolerans</name>
    <dbReference type="NCBI Taxonomy" id="1508390"/>
    <lineage>
        <taxon>Bacteria</taxon>
        <taxon>Bacillati</taxon>
        <taxon>Bacillota</taxon>
        <taxon>Bacilli</taxon>
        <taxon>Bacillales</taxon>
        <taxon>Bacillaceae</taxon>
        <taxon>Aureibacillus</taxon>
    </lineage>
</organism>
<keyword evidence="4" id="KW-0663">Pyridoxal phosphate</keyword>
<evidence type="ECO:0000313" key="8">
    <source>
        <dbReference type="Proteomes" id="UP000295632"/>
    </source>
</evidence>
<comment type="caution">
    <text evidence="7">The sequence shown here is derived from an EMBL/GenBank/DDBJ whole genome shotgun (WGS) entry which is preliminary data.</text>
</comment>
<comment type="similarity">
    <text evidence="2">Belongs to the class-V pyridoxal-phosphate-dependent aminotransferase family. Csd subfamily.</text>
</comment>
<comment type="catalytic activity">
    <reaction evidence="5">
        <text>(sulfur carrier)-H + L-cysteine = (sulfur carrier)-SH + L-alanine</text>
        <dbReference type="Rhea" id="RHEA:43892"/>
        <dbReference type="Rhea" id="RHEA-COMP:14737"/>
        <dbReference type="Rhea" id="RHEA-COMP:14739"/>
        <dbReference type="ChEBI" id="CHEBI:29917"/>
        <dbReference type="ChEBI" id="CHEBI:35235"/>
        <dbReference type="ChEBI" id="CHEBI:57972"/>
        <dbReference type="ChEBI" id="CHEBI:64428"/>
        <dbReference type="EC" id="2.8.1.7"/>
    </reaction>
</comment>
<keyword evidence="8" id="KW-1185">Reference proteome</keyword>
<dbReference type="PIRSF" id="PIRSF005572">
    <property type="entry name" value="NifS"/>
    <property type="match status" value="1"/>
</dbReference>
<protein>
    <recommendedName>
        <fullName evidence="3">cysteine desulfurase</fullName>
        <ecNumber evidence="3">2.8.1.7</ecNumber>
    </recommendedName>
</protein>
<dbReference type="InterPro" id="IPR010969">
    <property type="entry name" value="Cys_dSase-rel_unknwn_funct"/>
</dbReference>
<dbReference type="Pfam" id="PF00266">
    <property type="entry name" value="Aminotran_5"/>
    <property type="match status" value="1"/>
</dbReference>
<evidence type="ECO:0000256" key="2">
    <source>
        <dbReference type="ARBA" id="ARBA00010447"/>
    </source>
</evidence>
<dbReference type="EMBL" id="SNYJ01000010">
    <property type="protein sequence ID" value="TDQ38351.1"/>
    <property type="molecule type" value="Genomic_DNA"/>
</dbReference>
<reference evidence="7 8" key="1">
    <citation type="submission" date="2019-03" db="EMBL/GenBank/DDBJ databases">
        <title>Genomic Encyclopedia of Type Strains, Phase IV (KMG-IV): sequencing the most valuable type-strain genomes for metagenomic binning, comparative biology and taxonomic classification.</title>
        <authorList>
            <person name="Goeker M."/>
        </authorList>
    </citation>
    <scope>NUCLEOTIDE SEQUENCE [LARGE SCALE GENOMIC DNA]</scope>
    <source>
        <strain evidence="7 8">DSM 28697</strain>
    </source>
</reference>
<dbReference type="Gene3D" id="3.40.640.10">
    <property type="entry name" value="Type I PLP-dependent aspartate aminotransferase-like (Major domain)"/>
    <property type="match status" value="1"/>
</dbReference>
<dbReference type="EC" id="2.8.1.7" evidence="3"/>
<dbReference type="Gene3D" id="3.90.1150.10">
    <property type="entry name" value="Aspartate Aminotransferase, domain 1"/>
    <property type="match status" value="1"/>
</dbReference>
<evidence type="ECO:0000313" key="7">
    <source>
        <dbReference type="EMBL" id="TDQ38351.1"/>
    </source>
</evidence>
<dbReference type="AlphaFoldDB" id="A0A4R6TXR9"/>
<evidence type="ECO:0000259" key="6">
    <source>
        <dbReference type="Pfam" id="PF00266"/>
    </source>
</evidence>
<dbReference type="InterPro" id="IPR015421">
    <property type="entry name" value="PyrdxlP-dep_Trfase_major"/>
</dbReference>
<dbReference type="InterPro" id="IPR000192">
    <property type="entry name" value="Aminotrans_V_dom"/>
</dbReference>